<sequence>MSNRLNTEILINLTGNLTAKARPVWCQHVRVRAA</sequence>
<evidence type="ECO:0000313" key="2">
    <source>
        <dbReference type="Proteomes" id="UP000254487"/>
    </source>
</evidence>
<accession>A0A377YZP1</accession>
<dbReference type="AlphaFoldDB" id="A0A377YZP1"/>
<organism evidence="1 2">
    <name type="scientific">Klebsiella pneumoniae subsp. ozaenae</name>
    <dbReference type="NCBI Taxonomy" id="574"/>
    <lineage>
        <taxon>Bacteria</taxon>
        <taxon>Pseudomonadati</taxon>
        <taxon>Pseudomonadota</taxon>
        <taxon>Gammaproteobacteria</taxon>
        <taxon>Enterobacterales</taxon>
        <taxon>Enterobacteriaceae</taxon>
        <taxon>Klebsiella/Raoultella group</taxon>
        <taxon>Klebsiella</taxon>
        <taxon>Klebsiella pneumoniae complex</taxon>
    </lineage>
</organism>
<reference evidence="1 2" key="1">
    <citation type="submission" date="2018-06" db="EMBL/GenBank/DDBJ databases">
        <authorList>
            <consortium name="Pathogen Informatics"/>
            <person name="Doyle S."/>
        </authorList>
    </citation>
    <scope>NUCLEOTIDE SEQUENCE [LARGE SCALE GENOMIC DNA]</scope>
    <source>
        <strain evidence="1 2">NCTC10313</strain>
    </source>
</reference>
<evidence type="ECO:0000313" key="1">
    <source>
        <dbReference type="EMBL" id="STU57354.1"/>
    </source>
</evidence>
<name>A0A377YZP1_KLEPO</name>
<protein>
    <submittedName>
        <fullName evidence="1">Uncharacterized protein</fullName>
    </submittedName>
</protein>
<gene>
    <name evidence="1" type="ORF">NCTC10313_01230</name>
</gene>
<proteinExistence type="predicted"/>
<dbReference type="Proteomes" id="UP000254487">
    <property type="component" value="Unassembled WGS sequence"/>
</dbReference>
<dbReference type="EMBL" id="UGLW01000003">
    <property type="protein sequence ID" value="STU57354.1"/>
    <property type="molecule type" value="Genomic_DNA"/>
</dbReference>